<proteinExistence type="predicted"/>
<dbReference type="OrthoDB" id="535637at2"/>
<dbReference type="Proteomes" id="UP000238937">
    <property type="component" value="Unassembled WGS sequence"/>
</dbReference>
<comment type="caution">
    <text evidence="2">The sequence shown here is derived from an EMBL/GenBank/DDBJ whole genome shotgun (WGS) entry which is preliminary data.</text>
</comment>
<evidence type="ECO:0000313" key="2">
    <source>
        <dbReference type="EMBL" id="PSB58557.1"/>
    </source>
</evidence>
<keyword evidence="3" id="KW-1185">Reference proteome</keyword>
<organism evidence="2 3">
    <name type="scientific">Chamaesiphon polymorphus CCALA 037</name>
    <dbReference type="NCBI Taxonomy" id="2107692"/>
    <lineage>
        <taxon>Bacteria</taxon>
        <taxon>Bacillati</taxon>
        <taxon>Cyanobacteriota</taxon>
        <taxon>Cyanophyceae</taxon>
        <taxon>Gomontiellales</taxon>
        <taxon>Chamaesiphonaceae</taxon>
        <taxon>Chamaesiphon</taxon>
    </lineage>
</organism>
<feature type="domain" description="DUF6888" evidence="1">
    <location>
        <begin position="1"/>
        <end position="57"/>
    </location>
</feature>
<accession>A0A2T1GL23</accession>
<dbReference type="EMBL" id="PVWO01000031">
    <property type="protein sequence ID" value="PSB58557.1"/>
    <property type="molecule type" value="Genomic_DNA"/>
</dbReference>
<dbReference type="AlphaFoldDB" id="A0A2T1GL23"/>
<dbReference type="Pfam" id="PF21828">
    <property type="entry name" value="DUF6888"/>
    <property type="match status" value="1"/>
</dbReference>
<protein>
    <recommendedName>
        <fullName evidence="1">DUF6888 domain-containing protein</fullName>
    </recommendedName>
</protein>
<evidence type="ECO:0000259" key="1">
    <source>
        <dbReference type="Pfam" id="PF21828"/>
    </source>
</evidence>
<gene>
    <name evidence="2" type="ORF">C7B77_04360</name>
</gene>
<dbReference type="InterPro" id="IPR054181">
    <property type="entry name" value="DUF6888"/>
</dbReference>
<reference evidence="2 3" key="1">
    <citation type="submission" date="2018-03" db="EMBL/GenBank/DDBJ databases">
        <title>The ancient ancestry and fast evolution of plastids.</title>
        <authorList>
            <person name="Moore K.R."/>
            <person name="Magnabosco C."/>
            <person name="Momper L."/>
            <person name="Gold D.A."/>
            <person name="Bosak T."/>
            <person name="Fournier G.P."/>
        </authorList>
    </citation>
    <scope>NUCLEOTIDE SEQUENCE [LARGE SCALE GENOMIC DNA]</scope>
    <source>
        <strain evidence="2 3">CCALA 037</strain>
    </source>
</reference>
<name>A0A2T1GL23_9CYAN</name>
<evidence type="ECO:0000313" key="3">
    <source>
        <dbReference type="Proteomes" id="UP000238937"/>
    </source>
</evidence>
<sequence>MPTDEQAQACLRVCKMLSNGYQPIYLFRYSQNARRIYILAGMTESIQVVIPENGQWRFIDDAV</sequence>
<dbReference type="RefSeq" id="WP_106300681.1">
    <property type="nucleotide sequence ID" value="NZ_PVWO01000031.1"/>
</dbReference>